<proteinExistence type="predicted"/>
<reference evidence="1" key="2">
    <citation type="journal article" date="2022" name="New Phytol.">
        <title>Evolutionary transition to the ectomycorrhizal habit in the genomes of a hyperdiverse lineage of mushroom-forming fungi.</title>
        <authorList>
            <person name="Looney B."/>
            <person name="Miyauchi S."/>
            <person name="Morin E."/>
            <person name="Drula E."/>
            <person name="Courty P.E."/>
            <person name="Kohler A."/>
            <person name="Kuo A."/>
            <person name="LaButti K."/>
            <person name="Pangilinan J."/>
            <person name="Lipzen A."/>
            <person name="Riley R."/>
            <person name="Andreopoulos W."/>
            <person name="He G."/>
            <person name="Johnson J."/>
            <person name="Nolan M."/>
            <person name="Tritt A."/>
            <person name="Barry K.W."/>
            <person name="Grigoriev I.V."/>
            <person name="Nagy L.G."/>
            <person name="Hibbett D."/>
            <person name="Henrissat B."/>
            <person name="Matheny P.B."/>
            <person name="Labbe J."/>
            <person name="Martin F.M."/>
        </authorList>
    </citation>
    <scope>NUCLEOTIDE SEQUENCE</scope>
    <source>
        <strain evidence="1">EC-137</strain>
    </source>
</reference>
<protein>
    <submittedName>
        <fullName evidence="1">Uncharacterized protein</fullName>
    </submittedName>
</protein>
<evidence type="ECO:0000313" key="2">
    <source>
        <dbReference type="Proteomes" id="UP000814128"/>
    </source>
</evidence>
<name>A0ACB8QF55_9AGAM</name>
<accession>A0ACB8QF55</accession>
<reference evidence="1" key="1">
    <citation type="submission" date="2021-02" db="EMBL/GenBank/DDBJ databases">
        <authorList>
            <consortium name="DOE Joint Genome Institute"/>
            <person name="Ahrendt S."/>
            <person name="Looney B.P."/>
            <person name="Miyauchi S."/>
            <person name="Morin E."/>
            <person name="Drula E."/>
            <person name="Courty P.E."/>
            <person name="Chicoki N."/>
            <person name="Fauchery L."/>
            <person name="Kohler A."/>
            <person name="Kuo A."/>
            <person name="Labutti K."/>
            <person name="Pangilinan J."/>
            <person name="Lipzen A."/>
            <person name="Riley R."/>
            <person name="Andreopoulos W."/>
            <person name="He G."/>
            <person name="Johnson J."/>
            <person name="Barry K.W."/>
            <person name="Grigoriev I.V."/>
            <person name="Nagy L."/>
            <person name="Hibbett D."/>
            <person name="Henrissat B."/>
            <person name="Matheny P.B."/>
            <person name="Labbe J."/>
            <person name="Martin F."/>
        </authorList>
    </citation>
    <scope>NUCLEOTIDE SEQUENCE</scope>
    <source>
        <strain evidence="1">EC-137</strain>
    </source>
</reference>
<organism evidence="1 2">
    <name type="scientific">Vararia minispora EC-137</name>
    <dbReference type="NCBI Taxonomy" id="1314806"/>
    <lineage>
        <taxon>Eukaryota</taxon>
        <taxon>Fungi</taxon>
        <taxon>Dikarya</taxon>
        <taxon>Basidiomycota</taxon>
        <taxon>Agaricomycotina</taxon>
        <taxon>Agaricomycetes</taxon>
        <taxon>Russulales</taxon>
        <taxon>Lachnocladiaceae</taxon>
        <taxon>Vararia</taxon>
    </lineage>
</organism>
<comment type="caution">
    <text evidence="1">The sequence shown here is derived from an EMBL/GenBank/DDBJ whole genome shotgun (WGS) entry which is preliminary data.</text>
</comment>
<sequence length="136" mass="15117">FLLGVLMAILGAHIRRLCYRELGALFTYELTVRDNHKLLTTGPYSVVRHPSYTGAALLFVGVTACAVAPGSWVVESCILDTMPGGVLAMLWVVILFLLPVVMARAPKEDAQLHEVFGEEWEAYARRVRWMFVPGVL</sequence>
<gene>
    <name evidence="1" type="ORF">K488DRAFT_54204</name>
</gene>
<feature type="non-terminal residue" evidence="1">
    <location>
        <position position="1"/>
    </location>
</feature>
<evidence type="ECO:0000313" key="1">
    <source>
        <dbReference type="EMBL" id="KAI0030463.1"/>
    </source>
</evidence>
<dbReference type="Proteomes" id="UP000814128">
    <property type="component" value="Unassembled WGS sequence"/>
</dbReference>
<keyword evidence="2" id="KW-1185">Reference proteome</keyword>
<dbReference type="EMBL" id="MU273621">
    <property type="protein sequence ID" value="KAI0030463.1"/>
    <property type="molecule type" value="Genomic_DNA"/>
</dbReference>